<gene>
    <name evidence="3" type="primary">rpsP</name>
    <name evidence="4" type="ORF">AALO17_09410</name>
    <name evidence="5" type="ORF">BO223_09010</name>
</gene>
<evidence type="ECO:0000256" key="2">
    <source>
        <dbReference type="ARBA" id="ARBA00023274"/>
    </source>
</evidence>
<dbReference type="GO" id="GO:0003735">
    <property type="term" value="F:structural constituent of ribosome"/>
    <property type="evidence" value="ECO:0007669"/>
    <property type="project" value="InterPro"/>
</dbReference>
<dbReference type="FunFam" id="3.30.1320.10:FF:000010">
    <property type="entry name" value="30S ribosomal protein S16"/>
    <property type="match status" value="1"/>
</dbReference>
<evidence type="ECO:0000313" key="7">
    <source>
        <dbReference type="Proteomes" id="UP000186758"/>
    </source>
</evidence>
<keyword evidence="1 3" id="KW-0689">Ribosomal protein</keyword>
<dbReference type="STRING" id="1702221.AALO17_09410"/>
<dbReference type="Proteomes" id="UP000186758">
    <property type="component" value="Unassembled WGS sequence"/>
</dbReference>
<dbReference type="EMBL" id="CP011391">
    <property type="protein sequence ID" value="AMK54075.1"/>
    <property type="molecule type" value="Genomic_DNA"/>
</dbReference>
<accession>A0A140DTU8</accession>
<dbReference type="RefSeq" id="WP_067555978.1">
    <property type="nucleotide sequence ID" value="NZ_CAJTBG010000044.1"/>
</dbReference>
<dbReference type="KEGG" id="fro:AALO17_09410"/>
<dbReference type="NCBIfam" id="TIGR00002">
    <property type="entry name" value="S16"/>
    <property type="match status" value="1"/>
</dbReference>
<dbReference type="Gene3D" id="3.30.1320.10">
    <property type="match status" value="1"/>
</dbReference>
<dbReference type="InterPro" id="IPR020592">
    <property type="entry name" value="Ribosomal_bS16_CS"/>
</dbReference>
<dbReference type="InterPro" id="IPR023803">
    <property type="entry name" value="Ribosomal_bS16_dom_sf"/>
</dbReference>
<name>A0A140DTU8_9FIRM</name>
<evidence type="ECO:0000313" key="6">
    <source>
        <dbReference type="Proteomes" id="UP000069771"/>
    </source>
</evidence>
<dbReference type="AlphaFoldDB" id="A0A140DTU8"/>
<dbReference type="Pfam" id="PF00886">
    <property type="entry name" value="Ribosomal_S16"/>
    <property type="match status" value="1"/>
</dbReference>
<dbReference type="GO" id="GO:0005737">
    <property type="term" value="C:cytoplasm"/>
    <property type="evidence" value="ECO:0007669"/>
    <property type="project" value="UniProtKB-ARBA"/>
</dbReference>
<keyword evidence="6" id="KW-1185">Reference proteome</keyword>
<dbReference type="OrthoDB" id="9807878at2"/>
<reference evidence="5 7" key="2">
    <citation type="submission" date="2016-11" db="EMBL/GenBank/DDBJ databases">
        <title>Description of two novel members of the family Erysipelotrichaceae: Ileibacterium lipovorans gen. nov., sp. nov. and Dubosiella newyorkensis, gen. nov., sp. nov.</title>
        <authorList>
            <person name="Cox L.M."/>
            <person name="Sohn J."/>
            <person name="Tyrrell K.L."/>
            <person name="Citron D.M."/>
            <person name="Lawson P.A."/>
            <person name="Patel N.B."/>
            <person name="Iizumi T."/>
            <person name="Perez-Perez G.I."/>
            <person name="Goldstein E.J."/>
            <person name="Blaser M.J."/>
        </authorList>
    </citation>
    <scope>NUCLEOTIDE SEQUENCE [LARGE SCALE GENOMIC DNA]</scope>
    <source>
        <strain evidence="5 7">NYU-BL-K8</strain>
    </source>
</reference>
<dbReference type="InterPro" id="IPR000307">
    <property type="entry name" value="Ribosomal_bS16"/>
</dbReference>
<dbReference type="SUPFAM" id="SSF54565">
    <property type="entry name" value="Ribosomal protein S16"/>
    <property type="match status" value="1"/>
</dbReference>
<dbReference type="GO" id="GO:0015935">
    <property type="term" value="C:small ribosomal subunit"/>
    <property type="evidence" value="ECO:0007669"/>
    <property type="project" value="TreeGrafter"/>
</dbReference>
<dbReference type="PANTHER" id="PTHR12919:SF20">
    <property type="entry name" value="SMALL RIBOSOMAL SUBUNIT PROTEIN BS16M"/>
    <property type="match status" value="1"/>
</dbReference>
<dbReference type="GO" id="GO:0006412">
    <property type="term" value="P:translation"/>
    <property type="evidence" value="ECO:0007669"/>
    <property type="project" value="UniProtKB-UniRule"/>
</dbReference>
<dbReference type="PATRIC" id="fig|1702221.3.peg.911"/>
<keyword evidence="2 3" id="KW-0687">Ribonucleoprotein</keyword>
<dbReference type="PROSITE" id="PS00732">
    <property type="entry name" value="RIBOSOMAL_S16"/>
    <property type="match status" value="1"/>
</dbReference>
<dbReference type="PANTHER" id="PTHR12919">
    <property type="entry name" value="30S RIBOSOMAL PROTEIN S16"/>
    <property type="match status" value="1"/>
</dbReference>
<dbReference type="Proteomes" id="UP000069771">
    <property type="component" value="Chromosome"/>
</dbReference>
<evidence type="ECO:0000256" key="1">
    <source>
        <dbReference type="ARBA" id="ARBA00022980"/>
    </source>
</evidence>
<dbReference type="EMBL" id="MPJZ01000074">
    <property type="protein sequence ID" value="OLU44215.1"/>
    <property type="molecule type" value="Genomic_DNA"/>
</dbReference>
<organism evidence="4 6">
    <name type="scientific">Faecalibaculum rodentium</name>
    <dbReference type="NCBI Taxonomy" id="1702221"/>
    <lineage>
        <taxon>Bacteria</taxon>
        <taxon>Bacillati</taxon>
        <taxon>Bacillota</taxon>
        <taxon>Erysipelotrichia</taxon>
        <taxon>Erysipelotrichales</taxon>
        <taxon>Erysipelotrichaceae</taxon>
        <taxon>Faecalibaculum</taxon>
    </lineage>
</organism>
<protein>
    <recommendedName>
        <fullName evidence="3">Small ribosomal subunit protein bS16</fullName>
    </recommendedName>
</protein>
<proteinExistence type="inferred from homology"/>
<evidence type="ECO:0000313" key="4">
    <source>
        <dbReference type="EMBL" id="AMK54075.1"/>
    </source>
</evidence>
<sequence length="89" mass="10185">MVKLRLKRMGKKGQPFYRIVAADSRAPRDGRFIEEIGTYNPVPEQAQIVVDREKALKWLNNGAQPTDTVRSILRKQGIIKEYAESKSAR</sequence>
<evidence type="ECO:0000256" key="3">
    <source>
        <dbReference type="HAMAP-Rule" id="MF_00385"/>
    </source>
</evidence>
<dbReference type="GeneID" id="78477732"/>
<dbReference type="HAMAP" id="MF_00385">
    <property type="entry name" value="Ribosomal_bS16"/>
    <property type="match status" value="1"/>
</dbReference>
<comment type="similarity">
    <text evidence="3">Belongs to the bacterial ribosomal protein bS16 family.</text>
</comment>
<reference evidence="4 6" key="1">
    <citation type="journal article" date="2016" name="Gut Pathog.">
        <title>Whole genome sequencing of "Faecalibaculum rodentium" ALO17, isolated from C57BL/6J laboratory mouse feces.</title>
        <authorList>
            <person name="Lim S."/>
            <person name="Chang D.H."/>
            <person name="Ahn S."/>
            <person name="Kim B.C."/>
        </authorList>
    </citation>
    <scope>NUCLEOTIDE SEQUENCE [LARGE SCALE GENOMIC DNA]</scope>
    <source>
        <strain evidence="4 6">Alo17</strain>
    </source>
</reference>
<evidence type="ECO:0000313" key="5">
    <source>
        <dbReference type="EMBL" id="OLU44215.1"/>
    </source>
</evidence>